<comment type="caution">
    <text evidence="9">The sequence shown here is derived from an EMBL/GenBank/DDBJ whole genome shotgun (WGS) entry which is preliminary data.</text>
</comment>
<dbReference type="InterPro" id="IPR004438">
    <property type="entry name" value="Peptidase_M3B"/>
</dbReference>
<dbReference type="GO" id="GO:0006518">
    <property type="term" value="P:peptide metabolic process"/>
    <property type="evidence" value="ECO:0007669"/>
    <property type="project" value="TreeGrafter"/>
</dbReference>
<comment type="cofactor">
    <cofactor evidence="6">
        <name>Zn(2+)</name>
        <dbReference type="ChEBI" id="CHEBI:29105"/>
    </cofactor>
    <text evidence="6">Binds 1 zinc ion.</text>
</comment>
<keyword evidence="2 6" id="KW-0479">Metal-binding</keyword>
<name>A0A0M2NF34_9FIRM</name>
<dbReference type="GO" id="GO:0004222">
    <property type="term" value="F:metalloendopeptidase activity"/>
    <property type="evidence" value="ECO:0007669"/>
    <property type="project" value="UniProtKB-UniRule"/>
</dbReference>
<evidence type="ECO:0000259" key="7">
    <source>
        <dbReference type="Pfam" id="PF01432"/>
    </source>
</evidence>
<sequence length="625" mass="70982">MEEKTRDQIDSRYKWVLEDIYPSDEAWEADYKKLEGLFSEIPHIRKTLTKDEKSLAAALESIEAMEHIAGNLFVYARMRRDENNANTTYQAMTARAMDLNVRLGSALSFVSPALLALKDGVLEGYIRDAGQHCKKDRDPKTCKKGGKCNKCDNNVKGNKKLAPYDFMLRELIRGKKHVLSPKEEKLLSMTAEMAGAPKDIFSMLDNADMKYGTVKDADGKEVELSHGKYIVMMQSPDREVRKNTYETYYQSYKDMINTIAATYSSSVKKDVFYARARNYGSAIEKSLFSDNVPVSLYDNLIETIHKNLPTMYRYVDVRKRALGIDDLAMYDIYTPLVKEDHGEYSYEQSMDIVKEGLAVLGEEYGNLLQQAQDTGWIDVYETPGKTSGAYSWGVYGVHPYVLLNHRGDLDSVFTIAHELGHAMHTYHSNKHQPEAKAGYEIFVAEVASTVNEILLTHHLLGTVKEPGARRYVLNHYLDQFRTTVVRQTMFAEFEKMTHAAVEEGEALTHESMCTMYGDLNALYYGPQVVRDDTISFEWARIPHFYNAFYVYKYATGFSCAVKIASDILSGKKNAVRDYIRFLSSGGSDYPLELLKIAHVDLASGEPVDVCMQEFGKALDEFEQTL</sequence>
<accession>A0A0M2NF34</accession>
<dbReference type="AlphaFoldDB" id="A0A0M2NF34"/>
<gene>
    <name evidence="9" type="ORF">CHK_1526</name>
</gene>
<keyword evidence="5 6" id="KW-0482">Metalloprotease</keyword>
<dbReference type="NCBIfam" id="TIGR00181">
    <property type="entry name" value="pepF"/>
    <property type="match status" value="1"/>
</dbReference>
<dbReference type="InterPro" id="IPR001567">
    <property type="entry name" value="Pept_M3A_M3B_dom"/>
</dbReference>
<keyword evidence="10" id="KW-1185">Reference proteome</keyword>
<proteinExistence type="inferred from homology"/>
<dbReference type="PATRIC" id="fig|270498.16.peg.965"/>
<feature type="domain" description="Oligopeptidase F N-terminal" evidence="8">
    <location>
        <begin position="158"/>
        <end position="211"/>
    </location>
</feature>
<dbReference type="SUPFAM" id="SSF55486">
    <property type="entry name" value="Metalloproteases ('zincins'), catalytic domain"/>
    <property type="match status" value="1"/>
</dbReference>
<dbReference type="InterPro" id="IPR045090">
    <property type="entry name" value="Pept_M3A_M3B"/>
</dbReference>
<evidence type="ECO:0000256" key="1">
    <source>
        <dbReference type="ARBA" id="ARBA00022670"/>
    </source>
</evidence>
<keyword evidence="1 6" id="KW-0645">Protease</keyword>
<dbReference type="OrthoDB" id="9766487at2"/>
<dbReference type="InterPro" id="IPR042088">
    <property type="entry name" value="OligoPept_F_C"/>
</dbReference>
<dbReference type="PANTHER" id="PTHR11804:SF84">
    <property type="entry name" value="SACCHAROLYSIN"/>
    <property type="match status" value="1"/>
</dbReference>
<evidence type="ECO:0000256" key="2">
    <source>
        <dbReference type="ARBA" id="ARBA00022723"/>
    </source>
</evidence>
<dbReference type="CDD" id="cd09608">
    <property type="entry name" value="M3B_PepF"/>
    <property type="match status" value="1"/>
</dbReference>
<comment type="function">
    <text evidence="6">Has oligopeptidase activity and degrades a variety of small bioactive peptides.</text>
</comment>
<dbReference type="Pfam" id="PF01432">
    <property type="entry name" value="Peptidase_M3"/>
    <property type="match status" value="1"/>
</dbReference>
<evidence type="ECO:0000256" key="3">
    <source>
        <dbReference type="ARBA" id="ARBA00022801"/>
    </source>
</evidence>
<dbReference type="Pfam" id="PF08439">
    <property type="entry name" value="Peptidase_M3_N"/>
    <property type="match status" value="1"/>
</dbReference>
<organism evidence="9 10">
    <name type="scientific">Christensenella hongkongensis</name>
    <dbReference type="NCBI Taxonomy" id="270498"/>
    <lineage>
        <taxon>Bacteria</taxon>
        <taxon>Bacillati</taxon>
        <taxon>Bacillota</taxon>
        <taxon>Clostridia</taxon>
        <taxon>Christensenellales</taxon>
        <taxon>Christensenellaceae</taxon>
        <taxon>Christensenella</taxon>
    </lineage>
</organism>
<dbReference type="Gene3D" id="1.10.287.830">
    <property type="entry name" value="putative peptidase helix hairpin domain like"/>
    <property type="match status" value="1"/>
</dbReference>
<dbReference type="Proteomes" id="UP000034076">
    <property type="component" value="Unassembled WGS sequence"/>
</dbReference>
<evidence type="ECO:0000259" key="8">
    <source>
        <dbReference type="Pfam" id="PF08439"/>
    </source>
</evidence>
<evidence type="ECO:0000256" key="5">
    <source>
        <dbReference type="ARBA" id="ARBA00023049"/>
    </source>
</evidence>
<evidence type="ECO:0000313" key="9">
    <source>
        <dbReference type="EMBL" id="KKI51139.1"/>
    </source>
</evidence>
<keyword evidence="4 6" id="KW-0862">Zinc</keyword>
<dbReference type="InterPro" id="IPR013647">
    <property type="entry name" value="OligopepF_N_dom"/>
</dbReference>
<evidence type="ECO:0000256" key="4">
    <source>
        <dbReference type="ARBA" id="ARBA00022833"/>
    </source>
</evidence>
<dbReference type="STRING" id="270498.CHK_1526"/>
<dbReference type="PANTHER" id="PTHR11804">
    <property type="entry name" value="PROTEASE M3 THIMET OLIGOPEPTIDASE-RELATED"/>
    <property type="match status" value="1"/>
</dbReference>
<dbReference type="EMBL" id="LAYJ01000088">
    <property type="protein sequence ID" value="KKI51139.1"/>
    <property type="molecule type" value="Genomic_DNA"/>
</dbReference>
<dbReference type="Gene3D" id="1.20.140.70">
    <property type="entry name" value="Oligopeptidase f, N-terminal domain"/>
    <property type="match status" value="2"/>
</dbReference>
<dbReference type="RefSeq" id="WP_046443384.1">
    <property type="nucleotide sequence ID" value="NZ_CAUERS010000043.1"/>
</dbReference>
<feature type="domain" description="Peptidase M3A/M3B catalytic" evidence="7">
    <location>
        <begin position="231"/>
        <end position="608"/>
    </location>
</feature>
<keyword evidence="3 6" id="KW-0378">Hydrolase</keyword>
<dbReference type="GO" id="GO:0046872">
    <property type="term" value="F:metal ion binding"/>
    <property type="evidence" value="ECO:0007669"/>
    <property type="project" value="UniProtKB-UniRule"/>
</dbReference>
<evidence type="ECO:0000313" key="10">
    <source>
        <dbReference type="Proteomes" id="UP000034076"/>
    </source>
</evidence>
<reference evidence="9 10" key="1">
    <citation type="submission" date="2015-04" db="EMBL/GenBank/DDBJ databases">
        <title>Draft genome sequence of bacteremic isolate Catabacter hongkongensis type strain HKU16T.</title>
        <authorList>
            <person name="Lau S.K."/>
            <person name="Teng J.L."/>
            <person name="Huang Y."/>
            <person name="Curreem S.O."/>
            <person name="Tsui S.K."/>
            <person name="Woo P.C."/>
        </authorList>
    </citation>
    <scope>NUCLEOTIDE SEQUENCE [LARGE SCALE GENOMIC DNA]</scope>
    <source>
        <strain evidence="9 10">HKU16</strain>
    </source>
</reference>
<dbReference type="GO" id="GO:0006508">
    <property type="term" value="P:proteolysis"/>
    <property type="evidence" value="ECO:0007669"/>
    <property type="project" value="UniProtKB-KW"/>
</dbReference>
<protein>
    <recommendedName>
        <fullName evidence="6">Oligopeptidase F</fullName>
        <ecNumber evidence="6">3.4.24.-</ecNumber>
    </recommendedName>
</protein>
<comment type="similarity">
    <text evidence="6">Belongs to the peptidase M3B family.</text>
</comment>
<evidence type="ECO:0000256" key="6">
    <source>
        <dbReference type="RuleBase" id="RU368091"/>
    </source>
</evidence>
<dbReference type="EC" id="3.4.24.-" evidence="6"/>
<dbReference type="Gene3D" id="1.10.1370.20">
    <property type="entry name" value="Oligoendopeptidase f, C-terminal domain"/>
    <property type="match status" value="1"/>
</dbReference>